<reference evidence="2" key="1">
    <citation type="submission" date="2016-11" db="UniProtKB">
        <authorList>
            <consortium name="WormBaseParasite"/>
        </authorList>
    </citation>
    <scope>IDENTIFICATION</scope>
</reference>
<organism evidence="1 2">
    <name type="scientific">Steinernema glaseri</name>
    <dbReference type="NCBI Taxonomy" id="37863"/>
    <lineage>
        <taxon>Eukaryota</taxon>
        <taxon>Metazoa</taxon>
        <taxon>Ecdysozoa</taxon>
        <taxon>Nematoda</taxon>
        <taxon>Chromadorea</taxon>
        <taxon>Rhabditida</taxon>
        <taxon>Tylenchina</taxon>
        <taxon>Panagrolaimomorpha</taxon>
        <taxon>Strongyloidoidea</taxon>
        <taxon>Steinernematidae</taxon>
        <taxon>Steinernema</taxon>
    </lineage>
</organism>
<evidence type="ECO:0000313" key="2">
    <source>
        <dbReference type="WBParaSite" id="L893_g8314.t1"/>
    </source>
</evidence>
<keyword evidence="1" id="KW-1185">Reference proteome</keyword>
<sequence>MALRNLSPAGALSHFSNPFHRFSKSVYTLVEKVINRKFTTVEHSRCDCALFVNVSTIGHAELLVVFNQPFCARFFAL</sequence>
<evidence type="ECO:0000313" key="1">
    <source>
        <dbReference type="Proteomes" id="UP000095287"/>
    </source>
</evidence>
<accession>A0A1I8AQZ1</accession>
<proteinExistence type="predicted"/>
<protein>
    <submittedName>
        <fullName evidence="2">Secreted protein</fullName>
    </submittedName>
</protein>
<dbReference type="WBParaSite" id="L893_g8314.t1">
    <property type="protein sequence ID" value="L893_g8314.t1"/>
    <property type="gene ID" value="L893_g8314"/>
</dbReference>
<dbReference type="AlphaFoldDB" id="A0A1I8AQZ1"/>
<name>A0A1I8AQZ1_9BILA</name>
<dbReference type="Proteomes" id="UP000095287">
    <property type="component" value="Unplaced"/>
</dbReference>